<proteinExistence type="predicted"/>
<dbReference type="NCBIfam" id="TIGR02532">
    <property type="entry name" value="IV_pilin_GFxxxE"/>
    <property type="match status" value="1"/>
</dbReference>
<sequence length="134" mass="14794">MPRRTIRARDERGSTLVEMLIALVVLAIGVLALARAFPAGSQSQLQDRLTTTASYYAQQELEDLVPKSWNDPSIADGRHPSGTATESLGSGKWQRYYTVATMASPLDGVKKVTVTVAWTYYGNRSVNAVTYKRR</sequence>
<dbReference type="Pfam" id="PF07963">
    <property type="entry name" value="N_methyl"/>
    <property type="match status" value="1"/>
</dbReference>
<protein>
    <submittedName>
        <fullName evidence="2">Prepilin-type N-terminal cleavage/methylation domain-containing protein</fullName>
    </submittedName>
</protein>
<dbReference type="AlphaFoldDB" id="A0A538TWQ3"/>
<comment type="caution">
    <text evidence="2">The sequence shown here is derived from an EMBL/GenBank/DDBJ whole genome shotgun (WGS) entry which is preliminary data.</text>
</comment>
<dbReference type="InterPro" id="IPR012902">
    <property type="entry name" value="N_methyl_site"/>
</dbReference>
<name>A0A538TWQ3_UNCEI</name>
<feature type="region of interest" description="Disordered" evidence="1">
    <location>
        <begin position="67"/>
        <end position="88"/>
    </location>
</feature>
<reference evidence="2 3" key="1">
    <citation type="journal article" date="2019" name="Nat. Microbiol.">
        <title>Mediterranean grassland soil C-N compound turnover is dependent on rainfall and depth, and is mediated by genomically divergent microorganisms.</title>
        <authorList>
            <person name="Diamond S."/>
            <person name="Andeer P.F."/>
            <person name="Li Z."/>
            <person name="Crits-Christoph A."/>
            <person name="Burstein D."/>
            <person name="Anantharaman K."/>
            <person name="Lane K.R."/>
            <person name="Thomas B.C."/>
            <person name="Pan C."/>
            <person name="Northen T.R."/>
            <person name="Banfield J.F."/>
        </authorList>
    </citation>
    <scope>NUCLEOTIDE SEQUENCE [LARGE SCALE GENOMIC DNA]</scope>
    <source>
        <strain evidence="2">WS_10</strain>
    </source>
</reference>
<evidence type="ECO:0000313" key="3">
    <source>
        <dbReference type="Proteomes" id="UP000319836"/>
    </source>
</evidence>
<gene>
    <name evidence="2" type="ORF">E6K80_14660</name>
</gene>
<accession>A0A538TWQ3</accession>
<dbReference type="Proteomes" id="UP000319836">
    <property type="component" value="Unassembled WGS sequence"/>
</dbReference>
<evidence type="ECO:0000313" key="2">
    <source>
        <dbReference type="EMBL" id="TMQ68028.1"/>
    </source>
</evidence>
<organism evidence="2 3">
    <name type="scientific">Eiseniibacteriota bacterium</name>
    <dbReference type="NCBI Taxonomy" id="2212470"/>
    <lineage>
        <taxon>Bacteria</taxon>
        <taxon>Candidatus Eiseniibacteriota</taxon>
    </lineage>
</organism>
<dbReference type="EMBL" id="VBPA01000420">
    <property type="protein sequence ID" value="TMQ68028.1"/>
    <property type="molecule type" value="Genomic_DNA"/>
</dbReference>
<evidence type="ECO:0000256" key="1">
    <source>
        <dbReference type="SAM" id="MobiDB-lite"/>
    </source>
</evidence>